<dbReference type="InterPro" id="IPR029510">
    <property type="entry name" value="Ald_DH_CS_GLU"/>
</dbReference>
<dbReference type="PANTHER" id="PTHR43353">
    <property type="entry name" value="SUCCINATE-SEMIALDEHYDE DEHYDROGENASE, MITOCHONDRIAL"/>
    <property type="match status" value="1"/>
</dbReference>
<dbReference type="GO" id="GO:0009450">
    <property type="term" value="P:gamma-aminobutyric acid catabolic process"/>
    <property type="evidence" value="ECO:0007669"/>
    <property type="project" value="InterPro"/>
</dbReference>
<dbReference type="InterPro" id="IPR016161">
    <property type="entry name" value="Ald_DH/histidinol_DH"/>
</dbReference>
<dbReference type="InterPro" id="IPR016160">
    <property type="entry name" value="Ald_DH_CS_CYS"/>
</dbReference>
<evidence type="ECO:0000256" key="4">
    <source>
        <dbReference type="RuleBase" id="RU003345"/>
    </source>
</evidence>
<evidence type="ECO:0000256" key="2">
    <source>
        <dbReference type="ARBA" id="ARBA00023002"/>
    </source>
</evidence>
<evidence type="ECO:0000313" key="6">
    <source>
        <dbReference type="EMBL" id="QBD75949.1"/>
    </source>
</evidence>
<keyword evidence="7" id="KW-1185">Reference proteome</keyword>
<keyword evidence="2 4" id="KW-0560">Oxidoreductase</keyword>
<feature type="domain" description="Aldehyde dehydrogenase" evidence="5">
    <location>
        <begin position="20"/>
        <end position="478"/>
    </location>
</feature>
<dbReference type="RefSeq" id="WP_129886545.1">
    <property type="nucleotide sequence ID" value="NZ_CP035758.1"/>
</dbReference>
<feature type="active site" evidence="3">
    <location>
        <position position="256"/>
    </location>
</feature>
<dbReference type="PANTHER" id="PTHR43353:SF5">
    <property type="entry name" value="SUCCINATE-SEMIALDEHYDE DEHYDROGENASE, MITOCHONDRIAL"/>
    <property type="match status" value="1"/>
</dbReference>
<dbReference type="FunFam" id="3.40.605.10:FF:000005">
    <property type="entry name" value="Succinate-semialdehyde dehydrogenase I"/>
    <property type="match status" value="1"/>
</dbReference>
<evidence type="ECO:0000313" key="7">
    <source>
        <dbReference type="Proteomes" id="UP000290365"/>
    </source>
</evidence>
<accession>A0A4P6JL75</accession>
<dbReference type="PROSITE" id="PS00070">
    <property type="entry name" value="ALDEHYDE_DEHYDR_CYS"/>
    <property type="match status" value="1"/>
</dbReference>
<evidence type="ECO:0000256" key="3">
    <source>
        <dbReference type="PROSITE-ProRule" id="PRU10007"/>
    </source>
</evidence>
<protein>
    <submittedName>
        <fullName evidence="6">NAD-dependent succinate-semialdehyde dehydrogenase</fullName>
    </submittedName>
</protein>
<dbReference type="FunFam" id="3.40.309.10:FF:000004">
    <property type="entry name" value="Succinate-semialdehyde dehydrogenase I"/>
    <property type="match status" value="1"/>
</dbReference>
<dbReference type="GO" id="GO:0005829">
    <property type="term" value="C:cytosol"/>
    <property type="evidence" value="ECO:0007669"/>
    <property type="project" value="TreeGrafter"/>
</dbReference>
<organism evidence="6 7">
    <name type="scientific">Ktedonosporobacter rubrisoli</name>
    <dbReference type="NCBI Taxonomy" id="2509675"/>
    <lineage>
        <taxon>Bacteria</taxon>
        <taxon>Bacillati</taxon>
        <taxon>Chloroflexota</taxon>
        <taxon>Ktedonobacteria</taxon>
        <taxon>Ktedonobacterales</taxon>
        <taxon>Ktedonosporobacteraceae</taxon>
        <taxon>Ktedonosporobacter</taxon>
    </lineage>
</organism>
<name>A0A4P6JL75_KTERU</name>
<evidence type="ECO:0000259" key="5">
    <source>
        <dbReference type="Pfam" id="PF00171"/>
    </source>
</evidence>
<dbReference type="Gene3D" id="3.40.309.10">
    <property type="entry name" value="Aldehyde Dehydrogenase, Chain A, domain 2"/>
    <property type="match status" value="1"/>
</dbReference>
<dbReference type="OrthoDB" id="9762913at2"/>
<dbReference type="GO" id="GO:0004777">
    <property type="term" value="F:succinate-semialdehyde dehydrogenase (NAD+) activity"/>
    <property type="evidence" value="ECO:0007669"/>
    <property type="project" value="TreeGrafter"/>
</dbReference>
<evidence type="ECO:0000256" key="1">
    <source>
        <dbReference type="ARBA" id="ARBA00009986"/>
    </source>
</evidence>
<sequence length="485" mass="52557">MKELLQNNVFSERCFIDGKWVPADSGATFPVVNPATQEVIGSIPRMDTAETQAAIRAASAAFPTWSKKTAQERSDVLLRWYHLMMESREELAHFLTCEHGKPLAEARAEIAYAASFLRFYAEEARRVYGETIPAHRTDTRIMVLKQPIGVVAAITPWNFPSAMITRKAAPALAAGCTMVLKPAEQTPFSALAIAALAEQAGLPAGVLNILTGDPVKIGQELCSNPLVRMLSFTGSTEVGKLLTQQCSNTLKKLTLELGGNAPFIVFEDADLAAAVDGAILSKYRHSGQTCVCTNRFLIQDSIYDAFVERFVERVGKLRVGNGLEAGVEIGPLIDEQAIAKVQTHVEDAISKGASLLLGGHPHRLRGTFFEPTVLGDATPSMRIATEETFGPVAALFRFTTEEEAIALSNDTEYGLAGYFYSKDLARSWRVAEALECGMVGINSGFLSVEIAPFGGVKRSGLGREGSHHGIEEFLNLKYLCLGEIA</sequence>
<dbReference type="AlphaFoldDB" id="A0A4P6JL75"/>
<dbReference type="PROSITE" id="PS00687">
    <property type="entry name" value="ALDEHYDE_DEHYDR_GLU"/>
    <property type="match status" value="1"/>
</dbReference>
<dbReference type="SUPFAM" id="SSF53720">
    <property type="entry name" value="ALDH-like"/>
    <property type="match status" value="1"/>
</dbReference>
<dbReference type="InterPro" id="IPR016162">
    <property type="entry name" value="Ald_DH_N"/>
</dbReference>
<reference evidence="6 7" key="1">
    <citation type="submission" date="2019-01" db="EMBL/GenBank/DDBJ databases">
        <title>Ktedonosporobacter rubrisoli SCAWS-G2.</title>
        <authorList>
            <person name="Huang Y."/>
            <person name="Yan B."/>
        </authorList>
    </citation>
    <scope>NUCLEOTIDE SEQUENCE [LARGE SCALE GENOMIC DNA]</scope>
    <source>
        <strain evidence="6 7">SCAWS-G2</strain>
    </source>
</reference>
<dbReference type="InterPro" id="IPR010102">
    <property type="entry name" value="Succ_semiAld_DH"/>
</dbReference>
<dbReference type="EMBL" id="CP035758">
    <property type="protein sequence ID" value="QBD75949.1"/>
    <property type="molecule type" value="Genomic_DNA"/>
</dbReference>
<dbReference type="Proteomes" id="UP000290365">
    <property type="component" value="Chromosome"/>
</dbReference>
<dbReference type="InterPro" id="IPR015590">
    <property type="entry name" value="Aldehyde_DH_dom"/>
</dbReference>
<dbReference type="Gene3D" id="3.40.605.10">
    <property type="entry name" value="Aldehyde Dehydrogenase, Chain A, domain 1"/>
    <property type="match status" value="1"/>
</dbReference>
<dbReference type="InterPro" id="IPR016163">
    <property type="entry name" value="Ald_DH_C"/>
</dbReference>
<comment type="similarity">
    <text evidence="1 4">Belongs to the aldehyde dehydrogenase family.</text>
</comment>
<gene>
    <name evidence="6" type="ORF">EPA93_07980</name>
</gene>
<dbReference type="Pfam" id="PF00171">
    <property type="entry name" value="Aldedh"/>
    <property type="match status" value="1"/>
</dbReference>
<dbReference type="KEGG" id="kbs:EPA93_07980"/>
<dbReference type="CDD" id="cd07103">
    <property type="entry name" value="ALDH_F5_SSADH_GabD"/>
    <property type="match status" value="1"/>
</dbReference>
<proteinExistence type="inferred from homology"/>
<dbReference type="NCBIfam" id="TIGR01780">
    <property type="entry name" value="SSADH"/>
    <property type="match status" value="1"/>
</dbReference>
<dbReference type="InterPro" id="IPR050740">
    <property type="entry name" value="Aldehyde_DH_Superfamily"/>
</dbReference>